<protein>
    <submittedName>
        <fullName evidence="4">Endonuclease</fullName>
    </submittedName>
</protein>
<evidence type="ECO:0000259" key="3">
    <source>
        <dbReference type="Pfam" id="PF03372"/>
    </source>
</evidence>
<proteinExistence type="predicted"/>
<dbReference type="Proteomes" id="UP000630887">
    <property type="component" value="Unassembled WGS sequence"/>
</dbReference>
<sequence>MTAVDAAPAAARRGRLPVLLSRCALGLGLAVSSALLVVRLTGSDAGTPLAVPVVLLPYAAVLSVLGLAVSLAVPALRSRWAVTAAAVLVAAQIVVLAPRFTPDRWQIPAAAAELRVATVNADVGAADPRTLVRLVRDERIDVLAVQQLPTAGIAALTEAGLDDLLPYHELRPEYDTSIYSRTPLTRGGPLHADTAWPQTTAEVTVGGRTVRLVAVHTYYPVGDPERWTRDMAALAAVARDSGPDTVFLGDFNATLDHAPMRDLLAAGLVDTHAELGRGWARTWPVGKTLVPPLVQLDHVLHGPGLIGVRVGEQTVPGTDHRAVLAVLALRPEVTTALRATSSGHCWSARGRARRQAESTRARRCRAASAAGSPRSS</sequence>
<dbReference type="SUPFAM" id="SSF56219">
    <property type="entry name" value="DNase I-like"/>
    <property type="match status" value="1"/>
</dbReference>
<evidence type="ECO:0000256" key="1">
    <source>
        <dbReference type="SAM" id="MobiDB-lite"/>
    </source>
</evidence>
<accession>A0A8J3P7N9</accession>
<keyword evidence="5" id="KW-1185">Reference proteome</keyword>
<dbReference type="RefSeq" id="WP_203690289.1">
    <property type="nucleotide sequence ID" value="NZ_BONI01000009.1"/>
</dbReference>
<dbReference type="Pfam" id="PF03372">
    <property type="entry name" value="Exo_endo_phos"/>
    <property type="match status" value="1"/>
</dbReference>
<feature type="compositionally biased region" description="Low complexity" evidence="1">
    <location>
        <begin position="366"/>
        <end position="376"/>
    </location>
</feature>
<feature type="transmembrane region" description="Helical" evidence="2">
    <location>
        <begin position="19"/>
        <end position="38"/>
    </location>
</feature>
<keyword evidence="2" id="KW-0472">Membrane</keyword>
<dbReference type="AlphaFoldDB" id="A0A8J3P7N9"/>
<keyword evidence="4" id="KW-0540">Nuclease</keyword>
<feature type="domain" description="Endonuclease/exonuclease/phosphatase" evidence="3">
    <location>
        <begin position="117"/>
        <end position="320"/>
    </location>
</feature>
<keyword evidence="2" id="KW-0812">Transmembrane</keyword>
<comment type="caution">
    <text evidence="4">The sequence shown here is derived from an EMBL/GenBank/DDBJ whole genome shotgun (WGS) entry which is preliminary data.</text>
</comment>
<keyword evidence="4" id="KW-0378">Hydrolase</keyword>
<evidence type="ECO:0000313" key="4">
    <source>
        <dbReference type="EMBL" id="GIG04826.1"/>
    </source>
</evidence>
<reference evidence="4 5" key="1">
    <citation type="submission" date="2021-01" db="EMBL/GenBank/DDBJ databases">
        <title>Whole genome shotgun sequence of Catellatospora coxensis NBRC 107359.</title>
        <authorList>
            <person name="Komaki H."/>
            <person name="Tamura T."/>
        </authorList>
    </citation>
    <scope>NUCLEOTIDE SEQUENCE [LARGE SCALE GENOMIC DNA]</scope>
    <source>
        <strain evidence="4 5">NBRC 107359</strain>
    </source>
</reference>
<feature type="transmembrane region" description="Helical" evidence="2">
    <location>
        <begin position="50"/>
        <end position="73"/>
    </location>
</feature>
<organism evidence="4 5">
    <name type="scientific">Catellatospora coxensis</name>
    <dbReference type="NCBI Taxonomy" id="310354"/>
    <lineage>
        <taxon>Bacteria</taxon>
        <taxon>Bacillati</taxon>
        <taxon>Actinomycetota</taxon>
        <taxon>Actinomycetes</taxon>
        <taxon>Micromonosporales</taxon>
        <taxon>Micromonosporaceae</taxon>
        <taxon>Catellatospora</taxon>
    </lineage>
</organism>
<evidence type="ECO:0000313" key="5">
    <source>
        <dbReference type="Proteomes" id="UP000630887"/>
    </source>
</evidence>
<gene>
    <name evidence="4" type="ORF">Cco03nite_15260</name>
</gene>
<dbReference type="GO" id="GO:0004519">
    <property type="term" value="F:endonuclease activity"/>
    <property type="evidence" value="ECO:0007669"/>
    <property type="project" value="UniProtKB-KW"/>
</dbReference>
<keyword evidence="2" id="KW-1133">Transmembrane helix</keyword>
<dbReference type="InterPro" id="IPR005135">
    <property type="entry name" value="Endo/exonuclease/phosphatase"/>
</dbReference>
<dbReference type="InterPro" id="IPR036691">
    <property type="entry name" value="Endo/exonu/phosph_ase_sf"/>
</dbReference>
<dbReference type="EMBL" id="BONI01000009">
    <property type="protein sequence ID" value="GIG04826.1"/>
    <property type="molecule type" value="Genomic_DNA"/>
</dbReference>
<feature type="transmembrane region" description="Helical" evidence="2">
    <location>
        <begin position="80"/>
        <end position="100"/>
    </location>
</feature>
<feature type="region of interest" description="Disordered" evidence="1">
    <location>
        <begin position="348"/>
        <end position="376"/>
    </location>
</feature>
<dbReference type="Gene3D" id="3.60.10.10">
    <property type="entry name" value="Endonuclease/exonuclease/phosphatase"/>
    <property type="match status" value="1"/>
</dbReference>
<keyword evidence="4" id="KW-0255">Endonuclease</keyword>
<evidence type="ECO:0000256" key="2">
    <source>
        <dbReference type="SAM" id="Phobius"/>
    </source>
</evidence>
<name>A0A8J3P7N9_9ACTN</name>